<name>A0A369ZUC1_9PAST</name>
<proteinExistence type="inferred from homology"/>
<keyword evidence="8" id="KW-1185">Reference proteome</keyword>
<dbReference type="PROSITE" id="PS51257">
    <property type="entry name" value="PROKAR_LIPOPROTEIN"/>
    <property type="match status" value="1"/>
</dbReference>
<comment type="caution">
    <text evidence="7">The sequence shown here is derived from an EMBL/GenBank/DDBJ whole genome shotgun (WGS) entry which is preliminary data.</text>
</comment>
<evidence type="ECO:0000256" key="3">
    <source>
        <dbReference type="ARBA" id="ARBA00023237"/>
    </source>
</evidence>
<keyword evidence="3 4" id="KW-0998">Cell outer membrane</keyword>
<dbReference type="PANTHER" id="PTHR37482">
    <property type="entry name" value="OUTER MEMBRANE PROTEIN ASSEMBLY FACTOR BAME"/>
    <property type="match status" value="1"/>
</dbReference>
<organism evidence="7 8">
    <name type="scientific">Haemophilus paraphrohaemolyticus</name>
    <dbReference type="NCBI Taxonomy" id="736"/>
    <lineage>
        <taxon>Bacteria</taxon>
        <taxon>Pseudomonadati</taxon>
        <taxon>Pseudomonadota</taxon>
        <taxon>Gammaproteobacteria</taxon>
        <taxon>Pasteurellales</taxon>
        <taxon>Pasteurellaceae</taxon>
        <taxon>Haemophilus</taxon>
    </lineage>
</organism>
<protein>
    <recommendedName>
        <fullName evidence="4">Outer membrane protein assembly factor BamE</fullName>
    </recommendedName>
</protein>
<dbReference type="Proteomes" id="UP000253945">
    <property type="component" value="Unassembled WGS sequence"/>
</dbReference>
<evidence type="ECO:0000256" key="5">
    <source>
        <dbReference type="SAM" id="SignalP"/>
    </source>
</evidence>
<dbReference type="Pfam" id="PF04355">
    <property type="entry name" value="BamE"/>
    <property type="match status" value="1"/>
</dbReference>
<dbReference type="InterPro" id="IPR007450">
    <property type="entry name" value="BamE_dom"/>
</dbReference>
<feature type="chain" id="PRO_5017092641" description="Outer membrane protein assembly factor BamE" evidence="5">
    <location>
        <begin position="19"/>
        <end position="119"/>
    </location>
</feature>
<evidence type="ECO:0000313" key="8">
    <source>
        <dbReference type="Proteomes" id="UP000253945"/>
    </source>
</evidence>
<dbReference type="RefSeq" id="WP_005708693.1">
    <property type="nucleotide sequence ID" value="NZ_JAGZXP010000211.1"/>
</dbReference>
<keyword evidence="4" id="KW-0564">Palmitate</keyword>
<feature type="signal peptide" evidence="5">
    <location>
        <begin position="1"/>
        <end position="18"/>
    </location>
</feature>
<dbReference type="STRING" id="736.B0184_06040"/>
<comment type="similarity">
    <text evidence="4">Belongs to the BamE family.</text>
</comment>
<accession>A0A369ZUC1</accession>
<dbReference type="GO" id="GO:0030674">
    <property type="term" value="F:protein-macromolecule adaptor activity"/>
    <property type="evidence" value="ECO:0007669"/>
    <property type="project" value="TreeGrafter"/>
</dbReference>
<dbReference type="HAMAP" id="MF_00925">
    <property type="entry name" value="OM_assembly_BamE"/>
    <property type="match status" value="1"/>
</dbReference>
<gene>
    <name evidence="4" type="primary">bamE</name>
    <name evidence="7" type="ORF">DPV92_03580</name>
</gene>
<sequence length="119" mass="13725">MKMKSLLAIILLAMGVTACSTVKKVVYRIDVPQGNYLEQDKIDQLQIGMNQVQVQYLLGTPVLRDVFAENRWDYVFIKREGHNDPIQRTLLVYFDNKGIVTDIKLDDIKNQKVVEKKAQ</sequence>
<evidence type="ECO:0000256" key="2">
    <source>
        <dbReference type="ARBA" id="ARBA00023136"/>
    </source>
</evidence>
<evidence type="ECO:0000259" key="6">
    <source>
        <dbReference type="Pfam" id="PF04355"/>
    </source>
</evidence>
<comment type="subcellular location">
    <subcellularLocation>
        <location evidence="4">Cell outer membrane</location>
        <topology evidence="4">Lipid-anchor</topology>
    </subcellularLocation>
</comment>
<dbReference type="GO" id="GO:0051205">
    <property type="term" value="P:protein insertion into membrane"/>
    <property type="evidence" value="ECO:0007669"/>
    <property type="project" value="UniProtKB-UniRule"/>
</dbReference>
<keyword evidence="4" id="KW-0449">Lipoprotein</keyword>
<dbReference type="NCBIfam" id="NF008585">
    <property type="entry name" value="PRK11548.1"/>
    <property type="match status" value="1"/>
</dbReference>
<evidence type="ECO:0000256" key="1">
    <source>
        <dbReference type="ARBA" id="ARBA00022729"/>
    </source>
</evidence>
<comment type="subunit">
    <text evidence="4">Part of the Bam complex.</text>
</comment>
<comment type="function">
    <text evidence="4">Part of the outer membrane protein assembly complex, which is involved in assembly and insertion of beta-barrel proteins into the outer membrane.</text>
</comment>
<dbReference type="EMBL" id="QEQF01000002">
    <property type="protein sequence ID" value="RDF11348.1"/>
    <property type="molecule type" value="Genomic_DNA"/>
</dbReference>
<evidence type="ECO:0000313" key="7">
    <source>
        <dbReference type="EMBL" id="RDF11348.1"/>
    </source>
</evidence>
<reference evidence="7 8" key="1">
    <citation type="submission" date="2018-05" db="EMBL/GenBank/DDBJ databases">
        <title>Draft Genome Sequences for a Diverse set of 7 Haemophilus Species.</title>
        <authorList>
            <person name="Nichols M."/>
            <person name="Topaz N."/>
            <person name="Wang X."/>
            <person name="Wang X."/>
            <person name="Boxrud D."/>
        </authorList>
    </citation>
    <scope>NUCLEOTIDE SEQUENCE [LARGE SCALE GENOMIC DNA]</scope>
    <source>
        <strain evidence="7 8">C2014016342</strain>
    </source>
</reference>
<dbReference type="InterPro" id="IPR037873">
    <property type="entry name" value="BamE-like"/>
</dbReference>
<evidence type="ECO:0000256" key="4">
    <source>
        <dbReference type="HAMAP-Rule" id="MF_00925"/>
    </source>
</evidence>
<feature type="domain" description="Outer membrane protein assembly factor BamE" evidence="6">
    <location>
        <begin position="34"/>
        <end position="103"/>
    </location>
</feature>
<keyword evidence="1 4" id="KW-0732">Signal</keyword>
<dbReference type="GO" id="GO:1990063">
    <property type="term" value="C:Bam protein complex"/>
    <property type="evidence" value="ECO:0007669"/>
    <property type="project" value="TreeGrafter"/>
</dbReference>
<dbReference type="Gene3D" id="3.30.1450.10">
    <property type="match status" value="1"/>
</dbReference>
<keyword evidence="2 4" id="KW-0472">Membrane</keyword>
<dbReference type="PANTHER" id="PTHR37482:SF1">
    <property type="entry name" value="OUTER MEMBRANE PROTEIN ASSEMBLY FACTOR BAME"/>
    <property type="match status" value="1"/>
</dbReference>
<dbReference type="AlphaFoldDB" id="A0A369ZUC1"/>
<dbReference type="GO" id="GO:0043165">
    <property type="term" value="P:Gram-negative-bacterium-type cell outer membrane assembly"/>
    <property type="evidence" value="ECO:0007669"/>
    <property type="project" value="UniProtKB-UniRule"/>
</dbReference>
<dbReference type="InterPro" id="IPR026592">
    <property type="entry name" value="BamE"/>
</dbReference>